<dbReference type="EMBL" id="FNBU01000001">
    <property type="protein sequence ID" value="SDF02406.1"/>
    <property type="molecule type" value="Genomic_DNA"/>
</dbReference>
<proteinExistence type="predicted"/>
<dbReference type="STRING" id="1123285.SAMN05660235_00192"/>
<dbReference type="RefSeq" id="WP_093687225.1">
    <property type="nucleotide sequence ID" value="NZ_FNBU01000001.1"/>
</dbReference>
<accession>A0A1G7HQ00</accession>
<gene>
    <name evidence="2" type="ORF">SAMN05660235_00192</name>
</gene>
<dbReference type="PANTHER" id="PTHR42935">
    <property type="entry name" value="SLR0930 PROTEIN"/>
    <property type="match status" value="1"/>
</dbReference>
<dbReference type="SUPFAM" id="SSF52540">
    <property type="entry name" value="P-loop containing nucleoside triphosphate hydrolases"/>
    <property type="match status" value="1"/>
</dbReference>
<dbReference type="OrthoDB" id="9812140at2"/>
<sequence>MARIFSELEQLLVYRNLLQDEVIKKLMAFAKDECPKLRGDLAGELIVKAEELGLAGNLLNSYIIHLVSFDNNVFSRTAEKTGGKVGASLLKAAAYDITILKKVFRQSQQCGFDSIVLSYNPTYQKRDNNIAEVQDWLLDSTDRYSAEQVAALLCEHYARYGYSEMAGCRAFRWDKQKGLVGVRHIDPIRLEDIVGYERQKKTLLRNTEAFLAGKPAHNVLLVGARGTGKSSSVKALANRYYEDGLRLIEVTKNDLQDLPAVMNAARQWGKKFILFIDDLSFEESELGYKQLKSVMDGGLETRPDNVLIYATSNRRRLIRESWQDRAGDEVHHQDTIHEKISLADRFGITLTYPSPNQDEYLKIVEDIARKNNIDLPSVELRAQALRWEMAHSGRSGRIARQFVDDLISKISCG</sequence>
<dbReference type="AlphaFoldDB" id="A0A1G7HQ00"/>
<name>A0A1G7HQ00_9FIRM</name>
<dbReference type="CDD" id="cd00009">
    <property type="entry name" value="AAA"/>
    <property type="match status" value="1"/>
</dbReference>
<reference evidence="3" key="1">
    <citation type="submission" date="2016-10" db="EMBL/GenBank/DDBJ databases">
        <authorList>
            <person name="Varghese N."/>
            <person name="Submissions S."/>
        </authorList>
    </citation>
    <scope>NUCLEOTIDE SEQUENCE [LARGE SCALE GENOMIC DNA]</scope>
    <source>
        <strain evidence="3">DSM 23256</strain>
    </source>
</reference>
<keyword evidence="3" id="KW-1185">Reference proteome</keyword>
<evidence type="ECO:0000313" key="2">
    <source>
        <dbReference type="EMBL" id="SDF02406.1"/>
    </source>
</evidence>
<dbReference type="InterPro" id="IPR008533">
    <property type="entry name" value="DUF815"/>
</dbReference>
<dbReference type="SMART" id="SM00382">
    <property type="entry name" value="AAA"/>
    <property type="match status" value="1"/>
</dbReference>
<evidence type="ECO:0000313" key="3">
    <source>
        <dbReference type="Proteomes" id="UP000243333"/>
    </source>
</evidence>
<dbReference type="InterPro" id="IPR003593">
    <property type="entry name" value="AAA+_ATPase"/>
</dbReference>
<dbReference type="Proteomes" id="UP000243333">
    <property type="component" value="Unassembled WGS sequence"/>
</dbReference>
<dbReference type="PANTHER" id="PTHR42935:SF1">
    <property type="entry name" value="SLR0930 PROTEIN"/>
    <property type="match status" value="1"/>
</dbReference>
<protein>
    <recommendedName>
        <fullName evidence="1">AAA+ ATPase domain-containing protein</fullName>
    </recommendedName>
</protein>
<organism evidence="2 3">
    <name type="scientific">Sporolituus thermophilus DSM 23256</name>
    <dbReference type="NCBI Taxonomy" id="1123285"/>
    <lineage>
        <taxon>Bacteria</taxon>
        <taxon>Bacillati</taxon>
        <taxon>Bacillota</taxon>
        <taxon>Negativicutes</taxon>
        <taxon>Selenomonadales</taxon>
        <taxon>Sporomusaceae</taxon>
        <taxon>Sporolituus</taxon>
    </lineage>
</organism>
<dbReference type="Pfam" id="PF05673">
    <property type="entry name" value="DUF815"/>
    <property type="match status" value="1"/>
</dbReference>
<evidence type="ECO:0000259" key="1">
    <source>
        <dbReference type="SMART" id="SM00382"/>
    </source>
</evidence>
<dbReference type="Gene3D" id="3.40.50.300">
    <property type="entry name" value="P-loop containing nucleotide triphosphate hydrolases"/>
    <property type="match status" value="1"/>
</dbReference>
<dbReference type="InterPro" id="IPR027417">
    <property type="entry name" value="P-loop_NTPase"/>
</dbReference>
<feature type="domain" description="AAA+ ATPase" evidence="1">
    <location>
        <begin position="215"/>
        <end position="337"/>
    </location>
</feature>